<dbReference type="Proteomes" id="UP001296967">
    <property type="component" value="Unassembled WGS sequence"/>
</dbReference>
<comment type="caution">
    <text evidence="16">The sequence shown here is derived from an EMBL/GenBank/DDBJ whole genome shotgun (WGS) entry which is preliminary data.</text>
</comment>
<keyword evidence="11" id="KW-0157">Chromophore</keyword>
<name>A0AAJ0UI30_HALSE</name>
<dbReference type="Gene3D" id="4.10.220.20">
    <property type="entry name" value="Light-harvesting complex"/>
    <property type="match status" value="1"/>
</dbReference>
<dbReference type="InterPro" id="IPR018332">
    <property type="entry name" value="Antenna_alpha"/>
</dbReference>
<evidence type="ECO:0000259" key="15">
    <source>
        <dbReference type="Pfam" id="PF00556"/>
    </source>
</evidence>
<comment type="function">
    <text evidence="1">Antenna complexes are light-harvesting systems, which transfer the excitation energy to the reaction centers.</text>
</comment>
<evidence type="ECO:0000256" key="13">
    <source>
        <dbReference type="ARBA" id="ARBA00023243"/>
    </source>
</evidence>
<evidence type="ECO:0000256" key="11">
    <source>
        <dbReference type="ARBA" id="ARBA00022991"/>
    </source>
</evidence>
<reference evidence="16" key="1">
    <citation type="submission" date="2017-05" db="EMBL/GenBank/DDBJ databases">
        <authorList>
            <person name="Imhoff J.F."/>
            <person name="Rahn T."/>
            <person name="Kuenzel S."/>
            <person name="Neulinger S.C."/>
        </authorList>
    </citation>
    <scope>NUCLEOTIDE SEQUENCE</scope>
    <source>
        <strain evidence="16">DSM 4395</strain>
    </source>
</reference>
<evidence type="ECO:0000256" key="2">
    <source>
        <dbReference type="ARBA" id="ARBA00004236"/>
    </source>
</evidence>
<reference evidence="16" key="2">
    <citation type="journal article" date="2020" name="Microorganisms">
        <title>Osmotic Adaptation and Compatible Solute Biosynthesis of Phototrophic Bacteria as Revealed from Genome Analyses.</title>
        <authorList>
            <person name="Imhoff J.F."/>
            <person name="Rahn T."/>
            <person name="Kunzel S."/>
            <person name="Keller A."/>
            <person name="Neulinger S.C."/>
        </authorList>
    </citation>
    <scope>NUCLEOTIDE SEQUENCE</scope>
    <source>
        <strain evidence="16">DSM 4395</strain>
    </source>
</reference>
<evidence type="ECO:0000256" key="7">
    <source>
        <dbReference type="ARBA" id="ARBA00022723"/>
    </source>
</evidence>
<evidence type="ECO:0000313" key="16">
    <source>
        <dbReference type="EMBL" id="MBK5931869.1"/>
    </source>
</evidence>
<keyword evidence="10 14" id="KW-1133">Transmembrane helix</keyword>
<evidence type="ECO:0000313" key="17">
    <source>
        <dbReference type="Proteomes" id="UP001296967"/>
    </source>
</evidence>
<dbReference type="GO" id="GO:0046872">
    <property type="term" value="F:metal ion binding"/>
    <property type="evidence" value="ECO:0007669"/>
    <property type="project" value="UniProtKB-KW"/>
</dbReference>
<dbReference type="SUPFAM" id="SSF56918">
    <property type="entry name" value="Light-harvesting complex subunits"/>
    <property type="match status" value="1"/>
</dbReference>
<keyword evidence="9" id="KW-0076">Bacteriochlorophyll</keyword>
<evidence type="ECO:0000256" key="10">
    <source>
        <dbReference type="ARBA" id="ARBA00022989"/>
    </source>
</evidence>
<evidence type="ECO:0000256" key="12">
    <source>
        <dbReference type="ARBA" id="ARBA00023136"/>
    </source>
</evidence>
<dbReference type="GO" id="GO:0019684">
    <property type="term" value="P:photosynthesis, light reaction"/>
    <property type="evidence" value="ECO:0007669"/>
    <property type="project" value="InterPro"/>
</dbReference>
<keyword evidence="6 14" id="KW-0812">Transmembrane</keyword>
<evidence type="ECO:0000256" key="14">
    <source>
        <dbReference type="SAM" id="Phobius"/>
    </source>
</evidence>
<keyword evidence="3" id="KW-1003">Cell membrane</keyword>
<evidence type="ECO:0000256" key="9">
    <source>
        <dbReference type="ARBA" id="ARBA00022956"/>
    </source>
</evidence>
<keyword evidence="4" id="KW-0148">Chlorophyll</keyword>
<gene>
    <name evidence="16" type="ORF">CCR82_15365</name>
</gene>
<evidence type="ECO:0000256" key="3">
    <source>
        <dbReference type="ARBA" id="ARBA00022475"/>
    </source>
</evidence>
<proteinExistence type="predicted"/>
<accession>A0AAJ0UI30</accession>
<organism evidence="16 17">
    <name type="scientific">Halochromatium salexigens</name>
    <name type="common">Chromatium salexigens</name>
    <dbReference type="NCBI Taxonomy" id="49447"/>
    <lineage>
        <taxon>Bacteria</taxon>
        <taxon>Pseudomonadati</taxon>
        <taxon>Pseudomonadota</taxon>
        <taxon>Gammaproteobacteria</taxon>
        <taxon>Chromatiales</taxon>
        <taxon>Chromatiaceae</taxon>
        <taxon>Halochromatium</taxon>
    </lineage>
</organism>
<keyword evidence="8" id="KW-0460">Magnesium</keyword>
<dbReference type="GO" id="GO:0005886">
    <property type="term" value="C:plasma membrane"/>
    <property type="evidence" value="ECO:0007669"/>
    <property type="project" value="UniProtKB-SubCell"/>
</dbReference>
<feature type="domain" description="Antenna complex alpha/beta subunit" evidence="15">
    <location>
        <begin position="14"/>
        <end position="50"/>
    </location>
</feature>
<comment type="subcellular location">
    <subcellularLocation>
        <location evidence="2">Cell membrane</location>
    </subcellularLocation>
</comment>
<evidence type="ECO:0000256" key="5">
    <source>
        <dbReference type="ARBA" id="ARBA00022549"/>
    </source>
</evidence>
<evidence type="ECO:0000256" key="6">
    <source>
        <dbReference type="ARBA" id="ARBA00022692"/>
    </source>
</evidence>
<dbReference type="InterPro" id="IPR035889">
    <property type="entry name" value="Light-harvesting_complex"/>
</dbReference>
<dbReference type="EMBL" id="NHSF01000070">
    <property type="protein sequence ID" value="MBK5931869.1"/>
    <property type="molecule type" value="Genomic_DNA"/>
</dbReference>
<evidence type="ECO:0000256" key="4">
    <source>
        <dbReference type="ARBA" id="ARBA00022494"/>
    </source>
</evidence>
<protein>
    <recommendedName>
        <fullName evidence="15">Antenna complex alpha/beta subunit domain-containing protein</fullName>
    </recommendedName>
</protein>
<evidence type="ECO:0000256" key="1">
    <source>
        <dbReference type="ARBA" id="ARBA00002455"/>
    </source>
</evidence>
<feature type="transmembrane region" description="Helical" evidence="14">
    <location>
        <begin position="26"/>
        <end position="46"/>
    </location>
</feature>
<keyword evidence="17" id="KW-1185">Reference proteome</keyword>
<dbReference type="GO" id="GO:0030077">
    <property type="term" value="C:plasma membrane light-harvesting complex"/>
    <property type="evidence" value="ECO:0007669"/>
    <property type="project" value="InterPro"/>
</dbReference>
<dbReference type="AlphaFoldDB" id="A0AAJ0UI30"/>
<dbReference type="GO" id="GO:0042314">
    <property type="term" value="F:bacteriochlorophyll binding"/>
    <property type="evidence" value="ECO:0007669"/>
    <property type="project" value="UniProtKB-KW"/>
</dbReference>
<keyword evidence="13" id="KW-0437">Light-harvesting polypeptide</keyword>
<dbReference type="NCBIfam" id="NF040861">
    <property type="entry name" value="pufA_517_ASD"/>
    <property type="match status" value="1"/>
</dbReference>
<keyword evidence="7" id="KW-0479">Metal-binding</keyword>
<keyword evidence="5" id="KW-0042">Antenna complex</keyword>
<dbReference type="RefSeq" id="WP_201246700.1">
    <property type="nucleotide sequence ID" value="NZ_NHSF01000070.1"/>
</dbReference>
<dbReference type="InterPro" id="IPR000066">
    <property type="entry name" value="Antenna_a/b"/>
</dbReference>
<keyword evidence="12 14" id="KW-0472">Membrane</keyword>
<evidence type="ECO:0000256" key="8">
    <source>
        <dbReference type="ARBA" id="ARBA00022842"/>
    </source>
</evidence>
<dbReference type="Pfam" id="PF00556">
    <property type="entry name" value="LHC"/>
    <property type="match status" value="1"/>
</dbReference>
<sequence>MFQDVFNYKPKEQDYRIWLVLNPATWLIPILMSVFLLGILIHAFLFSVSPYGEYWVADAAPAAEAAPAPAKPAPAAE</sequence>